<organism evidence="2 3">
    <name type="scientific">Streptomyces rubrolavendulae</name>
    <dbReference type="NCBI Taxonomy" id="285473"/>
    <lineage>
        <taxon>Bacteria</taxon>
        <taxon>Bacillati</taxon>
        <taxon>Actinomycetota</taxon>
        <taxon>Actinomycetes</taxon>
        <taxon>Kitasatosporales</taxon>
        <taxon>Streptomycetaceae</taxon>
        <taxon>Streptomyces</taxon>
    </lineage>
</organism>
<dbReference type="AlphaFoldDB" id="A0A1D8FZW1"/>
<feature type="domain" description="DUF1023" evidence="1">
    <location>
        <begin position="159"/>
        <end position="332"/>
    </location>
</feature>
<dbReference type="STRING" id="285473.A4G23_01519"/>
<evidence type="ECO:0000259" key="1">
    <source>
        <dbReference type="Pfam" id="PF06259"/>
    </source>
</evidence>
<dbReference type="PATRIC" id="fig|285473.5.peg.1578"/>
<dbReference type="SUPFAM" id="SSF53474">
    <property type="entry name" value="alpha/beta-Hydrolases"/>
    <property type="match status" value="1"/>
</dbReference>
<proteinExistence type="predicted"/>
<accession>A0A1D8FZW1</accession>
<dbReference type="Pfam" id="PF06259">
    <property type="entry name" value="Abhydrolase_8"/>
    <property type="match status" value="1"/>
</dbReference>
<dbReference type="Proteomes" id="UP000095349">
    <property type="component" value="Chromosome"/>
</dbReference>
<reference evidence="2 3" key="1">
    <citation type="submission" date="2016-09" db="EMBL/GenBank/DDBJ databases">
        <title>Streptomyces rubrolavendulae MJM4426 Genome sequencing and assembly.</title>
        <authorList>
            <person name="Kim J.-G."/>
        </authorList>
    </citation>
    <scope>NUCLEOTIDE SEQUENCE [LARGE SCALE GENOMIC DNA]</scope>
    <source>
        <strain evidence="2 3">MJM4426</strain>
    </source>
</reference>
<dbReference type="Gene3D" id="3.40.50.1820">
    <property type="entry name" value="alpha/beta hydrolase"/>
    <property type="match status" value="1"/>
</dbReference>
<dbReference type="EMBL" id="CP017316">
    <property type="protein sequence ID" value="AOT58703.1"/>
    <property type="molecule type" value="Genomic_DNA"/>
</dbReference>
<gene>
    <name evidence="2" type="ORF">A4G23_01519</name>
</gene>
<sequence length="404" mass="42658">MTPSIAPSSLTVWRTLLALSVIFVLLATSGWTGPPRARAASPDAWEAARAAWQAVRVDGRTPPDPLSPPAAVAAFFAALRPAQRARLARQHPLVVGNLNGAPVDLRYQANRRTLRRALATERARVADPRLSPDGRREAARRVHRFTSLISTERQVLAFDPEGRGRVAEVLGDLERAERVSVVVPGVDTHLLTYQRTARRYTAPYGMAEALYAAEREAEPEVRTAVIAWADYTAPTGVGVDAVTGRLAAEGSVRLASLVDALPGASRVTLFCHSYGSVVCGLAAGRLPPRVADIAVAGSPGMRAQTAAALGTRARVWAMRDDEDWIADVPHLDVGGLGHGADPVEPEFGARLLSADGVAGHGGYFVPGTESLRNFAVIGVGSYGDVRCAGAADACRSGIHGATPV</sequence>
<dbReference type="KEGG" id="srn:A4G23_01519"/>
<keyword evidence="3" id="KW-1185">Reference proteome</keyword>
<protein>
    <recommendedName>
        <fullName evidence="1">DUF1023 domain-containing protein</fullName>
    </recommendedName>
</protein>
<name>A0A1D8FZW1_9ACTN</name>
<dbReference type="InterPro" id="IPR010427">
    <property type="entry name" value="DUF1023"/>
</dbReference>
<evidence type="ECO:0000313" key="3">
    <source>
        <dbReference type="Proteomes" id="UP000095349"/>
    </source>
</evidence>
<evidence type="ECO:0000313" key="2">
    <source>
        <dbReference type="EMBL" id="AOT58703.1"/>
    </source>
</evidence>
<dbReference type="InterPro" id="IPR029058">
    <property type="entry name" value="AB_hydrolase_fold"/>
</dbReference>
<dbReference type="RefSeq" id="WP_069976204.1">
    <property type="nucleotide sequence ID" value="NZ_CP017316.1"/>
</dbReference>